<reference evidence="3" key="1">
    <citation type="journal article" date="2021" name="Syst. Appl. Microbiol.">
        <title>Roseomonas hellenica sp. nov., isolated from roots of wild-growing Alkanna tinctoria.</title>
        <authorList>
            <person name="Rat A."/>
            <person name="Naranjo H.D."/>
            <person name="Lebbe L."/>
            <person name="Cnockaert M."/>
            <person name="Krigas N."/>
            <person name="Grigoriadou K."/>
            <person name="Maloupa E."/>
            <person name="Willems A."/>
        </authorList>
    </citation>
    <scope>NUCLEOTIDE SEQUENCE [LARGE SCALE GENOMIC DNA]</scope>
    <source>
        <strain evidence="3">LMG 31159</strain>
    </source>
</reference>
<keyword evidence="3" id="KW-1185">Reference proteome</keyword>
<name>A0ABS5ELS4_9PROT</name>
<dbReference type="Proteomes" id="UP000698752">
    <property type="component" value="Unassembled WGS sequence"/>
</dbReference>
<comment type="caution">
    <text evidence="2">The sequence shown here is derived from an EMBL/GenBank/DDBJ whole genome shotgun (WGS) entry which is preliminary data.</text>
</comment>
<gene>
    <name evidence="2" type="ORF">GXW78_20140</name>
</gene>
<dbReference type="EMBL" id="JAAEDI010000023">
    <property type="protein sequence ID" value="MBR0651986.1"/>
    <property type="molecule type" value="Genomic_DNA"/>
</dbReference>
<evidence type="ECO:0000256" key="1">
    <source>
        <dbReference type="SAM" id="MobiDB-lite"/>
    </source>
</evidence>
<sequence length="103" mass="10073">MLSPIGIWDANAAMHKPPASGLAPSPTNEAVGAMAGDPNEERRRQIMASLLAGGGGFQSGQPFGPLQGAQLAATLMQAITAGGGGMFSSTSGPVGGGMKGPVP</sequence>
<organism evidence="2 3">
    <name type="scientific">Neoroseomonas terrae</name>
    <dbReference type="NCBI Taxonomy" id="424799"/>
    <lineage>
        <taxon>Bacteria</taxon>
        <taxon>Pseudomonadati</taxon>
        <taxon>Pseudomonadota</taxon>
        <taxon>Alphaproteobacteria</taxon>
        <taxon>Acetobacterales</taxon>
        <taxon>Acetobacteraceae</taxon>
        <taxon>Neoroseomonas</taxon>
    </lineage>
</organism>
<feature type="region of interest" description="Disordered" evidence="1">
    <location>
        <begin position="15"/>
        <end position="39"/>
    </location>
</feature>
<evidence type="ECO:0000313" key="3">
    <source>
        <dbReference type="Proteomes" id="UP000698752"/>
    </source>
</evidence>
<proteinExistence type="predicted"/>
<accession>A0ABS5ELS4</accession>
<evidence type="ECO:0000313" key="2">
    <source>
        <dbReference type="EMBL" id="MBR0651986.1"/>
    </source>
</evidence>
<dbReference type="RefSeq" id="WP_211870704.1">
    <property type="nucleotide sequence ID" value="NZ_JAAEDI010000023.1"/>
</dbReference>
<protein>
    <submittedName>
        <fullName evidence="2">Uncharacterized protein</fullName>
    </submittedName>
</protein>